<evidence type="ECO:0000313" key="16">
    <source>
        <dbReference type="Proteomes" id="UP000236488"/>
    </source>
</evidence>
<keyword evidence="6" id="KW-0378">Hydrolase</keyword>
<accession>A0A2K2U3Q3</accession>
<name>A0A2K2U3Q3_9ACTN</name>
<evidence type="ECO:0000256" key="7">
    <source>
        <dbReference type="ARBA" id="ARBA00022960"/>
    </source>
</evidence>
<protein>
    <submittedName>
        <fullName evidence="15">Glycosyl transferase</fullName>
    </submittedName>
</protein>
<dbReference type="EMBL" id="PPEL01000057">
    <property type="protein sequence ID" value="PNV64947.1"/>
    <property type="molecule type" value="Genomic_DNA"/>
</dbReference>
<dbReference type="Gene3D" id="1.10.3810.10">
    <property type="entry name" value="Biosynthetic peptidoglycan transglycosylase-like"/>
    <property type="match status" value="1"/>
</dbReference>
<keyword evidence="4" id="KW-0328">Glycosyltransferase</keyword>
<feature type="transmembrane region" description="Helical" evidence="13">
    <location>
        <begin position="12"/>
        <end position="34"/>
    </location>
</feature>
<comment type="caution">
    <text evidence="15">The sequence shown here is derived from an EMBL/GenBank/DDBJ whole genome shotgun (WGS) entry which is preliminary data.</text>
</comment>
<dbReference type="Proteomes" id="UP000236488">
    <property type="component" value="Unassembled WGS sequence"/>
</dbReference>
<keyword evidence="16" id="KW-1185">Reference proteome</keyword>
<evidence type="ECO:0000256" key="12">
    <source>
        <dbReference type="ARBA" id="ARBA00049902"/>
    </source>
</evidence>
<evidence type="ECO:0000256" key="4">
    <source>
        <dbReference type="ARBA" id="ARBA00022676"/>
    </source>
</evidence>
<dbReference type="InterPro" id="IPR036950">
    <property type="entry name" value="PBP_transglycosylase"/>
</dbReference>
<evidence type="ECO:0000313" key="15">
    <source>
        <dbReference type="EMBL" id="PNV64947.1"/>
    </source>
</evidence>
<keyword evidence="7" id="KW-0133">Cell shape</keyword>
<dbReference type="GO" id="GO:0009002">
    <property type="term" value="F:serine-type D-Ala-D-Ala carboxypeptidase activity"/>
    <property type="evidence" value="ECO:0007669"/>
    <property type="project" value="UniProtKB-EC"/>
</dbReference>
<evidence type="ECO:0000256" key="11">
    <source>
        <dbReference type="ARBA" id="ARBA00034000"/>
    </source>
</evidence>
<keyword evidence="3" id="KW-0645">Protease</keyword>
<dbReference type="InterPro" id="IPR001264">
    <property type="entry name" value="Glyco_trans_51"/>
</dbReference>
<keyword evidence="9" id="KW-0511">Multifunctional enzyme</keyword>
<comment type="similarity">
    <text evidence="1">In the C-terminal section; belongs to the transpeptidase family.</text>
</comment>
<evidence type="ECO:0000256" key="13">
    <source>
        <dbReference type="SAM" id="Phobius"/>
    </source>
</evidence>
<dbReference type="FunFam" id="1.10.3810.10:FF:000001">
    <property type="entry name" value="Penicillin-binding protein 1A"/>
    <property type="match status" value="1"/>
</dbReference>
<evidence type="ECO:0000256" key="8">
    <source>
        <dbReference type="ARBA" id="ARBA00022984"/>
    </source>
</evidence>
<evidence type="ECO:0000256" key="5">
    <source>
        <dbReference type="ARBA" id="ARBA00022679"/>
    </source>
</evidence>
<organism evidence="15 16">
    <name type="scientific">Rubneribacter badeniensis</name>
    <dbReference type="NCBI Taxonomy" id="2070688"/>
    <lineage>
        <taxon>Bacteria</taxon>
        <taxon>Bacillati</taxon>
        <taxon>Actinomycetota</taxon>
        <taxon>Coriobacteriia</taxon>
        <taxon>Eggerthellales</taxon>
        <taxon>Eggerthellaceae</taxon>
        <taxon>Rubneribacter</taxon>
    </lineage>
</organism>
<sequence>MTAKPRSTAGVIAAIVARTCAVALILCVLVALYFTARGFNVYREALEQMSLDDMAARIEQQAGFTSVDELPDLYLQATVAVEDHRFYAHPGFDAIATMRALVNNLRAGAIVEGGSTITQQLAKNQYFTQEQTIERKVAEVFMALTMEQHFSKRTILELYVNSIYFGDGHTGIGPASEGYFGKRPADLTADECTLLAGIPNAPSAYALSEHSELARKRQEHVLEKLVAYDYLERGDARLIVARAAAKEPPAWQSA</sequence>
<dbReference type="AlphaFoldDB" id="A0A2K2U3Q3"/>
<keyword evidence="10" id="KW-0961">Cell wall biogenesis/degradation</keyword>
<evidence type="ECO:0000256" key="10">
    <source>
        <dbReference type="ARBA" id="ARBA00023316"/>
    </source>
</evidence>
<evidence type="ECO:0000256" key="9">
    <source>
        <dbReference type="ARBA" id="ARBA00023268"/>
    </source>
</evidence>
<feature type="domain" description="Glycosyl transferase family 51" evidence="14">
    <location>
        <begin position="59"/>
        <end position="225"/>
    </location>
</feature>
<evidence type="ECO:0000256" key="3">
    <source>
        <dbReference type="ARBA" id="ARBA00022645"/>
    </source>
</evidence>
<dbReference type="SUPFAM" id="SSF53955">
    <property type="entry name" value="Lysozyme-like"/>
    <property type="match status" value="1"/>
</dbReference>
<dbReference type="Pfam" id="PF00912">
    <property type="entry name" value="Transgly"/>
    <property type="match status" value="1"/>
</dbReference>
<reference evidence="15 16" key="1">
    <citation type="journal article" date="2018" name="Int. J. Syst. Evol. Microbiol.">
        <title>Rubneribacter badeniensis gen. nov., sp. nov. and Enteroscipio rubneri gen. nov., sp. nov., new members of the Eggerthellaceae isolated from human faeces.</title>
        <authorList>
            <person name="Danylec N."/>
            <person name="Gobl A."/>
            <person name="Stoll D.A."/>
            <person name="Hetzer B."/>
            <person name="Kulling S.E."/>
            <person name="Huch M."/>
        </authorList>
    </citation>
    <scope>NUCLEOTIDE SEQUENCE [LARGE SCALE GENOMIC DNA]</scope>
    <source>
        <strain evidence="15 16">ResAG-85</strain>
    </source>
</reference>
<comment type="catalytic activity">
    <reaction evidence="12">
        <text>[GlcNAc-(1-&gt;4)-Mur2Ac(oyl-L-Ala-gamma-D-Glu-L-Lys-D-Ala-D-Ala)](n)-di-trans,octa-cis-undecaprenyl diphosphate + beta-D-GlcNAc-(1-&gt;4)-Mur2Ac(oyl-L-Ala-gamma-D-Glu-L-Lys-D-Ala-D-Ala)-di-trans,octa-cis-undecaprenyl diphosphate = [GlcNAc-(1-&gt;4)-Mur2Ac(oyl-L-Ala-gamma-D-Glu-L-Lys-D-Ala-D-Ala)](n+1)-di-trans,octa-cis-undecaprenyl diphosphate + di-trans,octa-cis-undecaprenyl diphosphate + H(+)</text>
        <dbReference type="Rhea" id="RHEA:23708"/>
        <dbReference type="Rhea" id="RHEA-COMP:9602"/>
        <dbReference type="Rhea" id="RHEA-COMP:9603"/>
        <dbReference type="ChEBI" id="CHEBI:15378"/>
        <dbReference type="ChEBI" id="CHEBI:58405"/>
        <dbReference type="ChEBI" id="CHEBI:60033"/>
        <dbReference type="ChEBI" id="CHEBI:78435"/>
        <dbReference type="EC" id="2.4.99.28"/>
    </reaction>
</comment>
<proteinExistence type="inferred from homology"/>
<dbReference type="PANTHER" id="PTHR32282:SF33">
    <property type="entry name" value="PEPTIDOGLYCAN GLYCOSYLTRANSFERASE"/>
    <property type="match status" value="1"/>
</dbReference>
<evidence type="ECO:0000256" key="6">
    <source>
        <dbReference type="ARBA" id="ARBA00022801"/>
    </source>
</evidence>
<comment type="catalytic activity">
    <reaction evidence="11">
        <text>Preferential cleavage: (Ac)2-L-Lys-D-Ala-|-D-Ala. Also transpeptidation of peptidyl-alanyl moieties that are N-acyl substituents of D-alanine.</text>
        <dbReference type="EC" id="3.4.16.4"/>
    </reaction>
</comment>
<dbReference type="GO" id="GO:0008360">
    <property type="term" value="P:regulation of cell shape"/>
    <property type="evidence" value="ECO:0007669"/>
    <property type="project" value="UniProtKB-KW"/>
</dbReference>
<dbReference type="RefSeq" id="WP_103263072.1">
    <property type="nucleotide sequence ID" value="NZ_DBEYRC010000137.1"/>
</dbReference>
<keyword evidence="3" id="KW-0121">Carboxypeptidase</keyword>
<dbReference type="GO" id="GO:0071555">
    <property type="term" value="P:cell wall organization"/>
    <property type="evidence" value="ECO:0007669"/>
    <property type="project" value="UniProtKB-KW"/>
</dbReference>
<dbReference type="GO" id="GO:0008955">
    <property type="term" value="F:peptidoglycan glycosyltransferase activity"/>
    <property type="evidence" value="ECO:0007669"/>
    <property type="project" value="UniProtKB-EC"/>
</dbReference>
<keyword evidence="13" id="KW-1133">Transmembrane helix</keyword>
<dbReference type="InterPro" id="IPR023346">
    <property type="entry name" value="Lysozyme-like_dom_sf"/>
</dbReference>
<comment type="similarity">
    <text evidence="2">In the N-terminal section; belongs to the glycosyltransferase 51 family.</text>
</comment>
<evidence type="ECO:0000259" key="14">
    <source>
        <dbReference type="Pfam" id="PF00912"/>
    </source>
</evidence>
<dbReference type="PANTHER" id="PTHR32282">
    <property type="entry name" value="BINDING PROTEIN TRANSPEPTIDASE, PUTATIVE-RELATED"/>
    <property type="match status" value="1"/>
</dbReference>
<gene>
    <name evidence="15" type="ORF">C2L80_09210</name>
</gene>
<evidence type="ECO:0000256" key="1">
    <source>
        <dbReference type="ARBA" id="ARBA00007090"/>
    </source>
</evidence>
<keyword evidence="13" id="KW-0472">Membrane</keyword>
<evidence type="ECO:0000256" key="2">
    <source>
        <dbReference type="ARBA" id="ARBA00007739"/>
    </source>
</evidence>
<keyword evidence="13" id="KW-0812">Transmembrane</keyword>
<dbReference type="GO" id="GO:0009252">
    <property type="term" value="P:peptidoglycan biosynthetic process"/>
    <property type="evidence" value="ECO:0007669"/>
    <property type="project" value="UniProtKB-KW"/>
</dbReference>
<keyword evidence="5 15" id="KW-0808">Transferase</keyword>
<keyword evidence="8" id="KW-0573">Peptidoglycan synthesis</keyword>
<dbReference type="InterPro" id="IPR050396">
    <property type="entry name" value="Glycosyltr_51/Transpeptidase"/>
</dbReference>